<evidence type="ECO:0000256" key="1">
    <source>
        <dbReference type="SAM" id="MobiDB-lite"/>
    </source>
</evidence>
<accession>V4S4W9</accession>
<feature type="non-terminal residue" evidence="3">
    <location>
        <position position="1"/>
    </location>
</feature>
<evidence type="ECO:0000256" key="2">
    <source>
        <dbReference type="SAM" id="Phobius"/>
    </source>
</evidence>
<reference evidence="3 4" key="1">
    <citation type="submission" date="2013-10" db="EMBL/GenBank/DDBJ databases">
        <authorList>
            <consortium name="International Citrus Genome Consortium"/>
            <person name="Jenkins J."/>
            <person name="Schmutz J."/>
            <person name="Prochnik S."/>
            <person name="Rokhsar D."/>
            <person name="Gmitter F."/>
            <person name="Ollitrault P."/>
            <person name="Machado M."/>
            <person name="Talon M."/>
            <person name="Wincker P."/>
            <person name="Jaillon O."/>
            <person name="Morgante M."/>
        </authorList>
    </citation>
    <scope>NUCLEOTIDE SEQUENCE</scope>
    <source>
        <strain evidence="4">cv. Clemenules</strain>
    </source>
</reference>
<keyword evidence="2" id="KW-0472">Membrane</keyword>
<dbReference type="AlphaFoldDB" id="V4S4W9"/>
<organism evidence="3 4">
    <name type="scientific">Citrus clementina</name>
    <name type="common">Clementine</name>
    <name type="synonym">Citrus deliciosa x Citrus sinensis</name>
    <dbReference type="NCBI Taxonomy" id="85681"/>
    <lineage>
        <taxon>Eukaryota</taxon>
        <taxon>Viridiplantae</taxon>
        <taxon>Streptophyta</taxon>
        <taxon>Embryophyta</taxon>
        <taxon>Tracheophyta</taxon>
        <taxon>Spermatophyta</taxon>
        <taxon>Magnoliopsida</taxon>
        <taxon>eudicotyledons</taxon>
        <taxon>Gunneridae</taxon>
        <taxon>Pentapetalae</taxon>
        <taxon>rosids</taxon>
        <taxon>malvids</taxon>
        <taxon>Sapindales</taxon>
        <taxon>Rutaceae</taxon>
        <taxon>Aurantioideae</taxon>
        <taxon>Citrus</taxon>
    </lineage>
</organism>
<dbReference type="EMBL" id="KI536861">
    <property type="protein sequence ID" value="ESR42458.1"/>
    <property type="molecule type" value="Genomic_DNA"/>
</dbReference>
<feature type="transmembrane region" description="Helical" evidence="2">
    <location>
        <begin position="102"/>
        <end position="126"/>
    </location>
</feature>
<dbReference type="InParanoid" id="V4S4W9"/>
<feature type="transmembrane region" description="Helical" evidence="2">
    <location>
        <begin position="210"/>
        <end position="232"/>
    </location>
</feature>
<feature type="region of interest" description="Disordered" evidence="1">
    <location>
        <begin position="137"/>
        <end position="156"/>
    </location>
</feature>
<sequence length="246" mass="27112">INHPRVVSRVSVAFNRNRRLASLTDSQQNDSPINTNLIKSIKFIQESYPPGNFLQTTRLEDLILMPFQRKRGTYIKDPQAIVSIIGSPQLLKITQSIRKPPALFKMAQSFLLCLILAEVFLALAIASENTNTRHILHSNPPALSPSVSPDSYKAEAPSIRKLGKHQPAAAFNPSESPQLSNETNHSSEQTTSNEQEIHLKKNHHSIDRSVAGGGVILGGLATTFLVAVFCYIRATGRRKADSQITV</sequence>
<keyword evidence="2" id="KW-1133">Transmembrane helix</keyword>
<dbReference type="eggNOG" id="ENOG502S9AE">
    <property type="taxonomic scope" value="Eukaryota"/>
</dbReference>
<feature type="region of interest" description="Disordered" evidence="1">
    <location>
        <begin position="167"/>
        <end position="194"/>
    </location>
</feature>
<protein>
    <submittedName>
        <fullName evidence="3">Uncharacterized protein</fullName>
    </submittedName>
</protein>
<dbReference type="PANTHER" id="PTHR34558">
    <property type="entry name" value="EXPRESSED PROTEIN"/>
    <property type="match status" value="1"/>
</dbReference>
<keyword evidence="4" id="KW-1185">Reference proteome</keyword>
<keyword evidence="2" id="KW-0812">Transmembrane</keyword>
<proteinExistence type="predicted"/>
<name>V4S4W9_CITCL</name>
<feature type="compositionally biased region" description="Polar residues" evidence="1">
    <location>
        <begin position="173"/>
        <end position="194"/>
    </location>
</feature>
<gene>
    <name evidence="3" type="ORF">CICLE_v10013493mg</name>
</gene>
<dbReference type="Proteomes" id="UP000030687">
    <property type="component" value="Unassembled WGS sequence"/>
</dbReference>
<dbReference type="KEGG" id="cic:CICLE_v10013493mg"/>
<evidence type="ECO:0000313" key="4">
    <source>
        <dbReference type="Proteomes" id="UP000030687"/>
    </source>
</evidence>
<dbReference type="PANTHER" id="PTHR34558:SF9">
    <property type="entry name" value="F3L24.15 PROTEIN"/>
    <property type="match status" value="1"/>
</dbReference>
<dbReference type="STRING" id="85681.V4S4W9"/>
<dbReference type="Gramene" id="ESR42458">
    <property type="protein sequence ID" value="ESR42458"/>
    <property type="gene ID" value="CICLE_v10013493mg"/>
</dbReference>
<evidence type="ECO:0000313" key="3">
    <source>
        <dbReference type="EMBL" id="ESR42458.1"/>
    </source>
</evidence>